<dbReference type="AlphaFoldDB" id="A0A7X2XE67"/>
<keyword evidence="2 4" id="KW-0378">Hydrolase</keyword>
<comment type="similarity">
    <text evidence="1">Belongs to the ADP-ribosylglycohydrolase family.</text>
</comment>
<organism evidence="4 7">
    <name type="scientific">Phascolarctobacterium faecium</name>
    <dbReference type="NCBI Taxonomy" id="33025"/>
    <lineage>
        <taxon>Bacteria</taxon>
        <taxon>Bacillati</taxon>
        <taxon>Bacillota</taxon>
        <taxon>Negativicutes</taxon>
        <taxon>Acidaminococcales</taxon>
        <taxon>Acidaminococcaceae</taxon>
        <taxon>Phascolarctobacterium</taxon>
    </lineage>
</organism>
<keyword evidence="3" id="KW-0460">Magnesium</keyword>
<dbReference type="GO" id="GO:0046872">
    <property type="term" value="F:metal ion binding"/>
    <property type="evidence" value="ECO:0007669"/>
    <property type="project" value="UniProtKB-KW"/>
</dbReference>
<evidence type="ECO:0000313" key="4">
    <source>
        <dbReference type="EMBL" id="MTT75111.1"/>
    </source>
</evidence>
<evidence type="ECO:0000256" key="1">
    <source>
        <dbReference type="ARBA" id="ARBA00010702"/>
    </source>
</evidence>
<keyword evidence="6" id="KW-1185">Reference proteome</keyword>
<sequence length="304" mass="33952">MTDYILNGVLGLAVGDALGQLAQGKTRESLKFSPVLEMKQGLWSDDTSLTLCTLASLRENDWRLDYHDLLRRFAKWLEYGYLTPEGAAFDIGATTKQALLNYLNGVPLERCAPRNEWNCGNGSLMRILPVEFYLQAHPEAGRYEIIRNVSALTHAHICCTLGCFLYCAVAGEIIQHRERFKLATLLVRGVVRAVDDLRQVADADDNRELHYYSRIIDRSVYELTAAEIESSGYVVDTLEAALWCLANTNSYRECLLWAVNLGDDADTVAAVAGSLAGLYYGYDSIPHEWLAGLKNKEMIVRVCG</sequence>
<evidence type="ECO:0000313" key="6">
    <source>
        <dbReference type="Proteomes" id="UP000443070"/>
    </source>
</evidence>
<dbReference type="EMBL" id="WNBW01000001">
    <property type="protein sequence ID" value="MTU03242.1"/>
    <property type="molecule type" value="Genomic_DNA"/>
</dbReference>
<dbReference type="OrthoDB" id="9798107at2"/>
<name>A0A7X2XE67_9FIRM</name>
<keyword evidence="3" id="KW-0479">Metal-binding</keyword>
<feature type="binding site" evidence="3">
    <location>
        <position position="46"/>
    </location>
    <ligand>
        <name>Mg(2+)</name>
        <dbReference type="ChEBI" id="CHEBI:18420"/>
        <label>1</label>
    </ligand>
</feature>
<feature type="binding site" evidence="3">
    <location>
        <position position="264"/>
    </location>
    <ligand>
        <name>Mg(2+)</name>
        <dbReference type="ChEBI" id="CHEBI:18420"/>
        <label>1</label>
    </ligand>
</feature>
<dbReference type="EMBL" id="WNBM01000001">
    <property type="protein sequence ID" value="MTT75111.1"/>
    <property type="molecule type" value="Genomic_DNA"/>
</dbReference>
<dbReference type="PANTHER" id="PTHR16222">
    <property type="entry name" value="ADP-RIBOSYLGLYCOHYDROLASE"/>
    <property type="match status" value="1"/>
</dbReference>
<feature type="binding site" evidence="3">
    <location>
        <position position="45"/>
    </location>
    <ligand>
        <name>Mg(2+)</name>
        <dbReference type="ChEBI" id="CHEBI:18420"/>
        <label>1</label>
    </ligand>
</feature>
<protein>
    <submittedName>
        <fullName evidence="4">ADP-ribosylglycohydrolase</fullName>
    </submittedName>
</protein>
<dbReference type="InterPro" id="IPR050792">
    <property type="entry name" value="ADP-ribosylglycohydrolase"/>
</dbReference>
<dbReference type="PANTHER" id="PTHR16222:SF24">
    <property type="entry name" value="ADP-RIBOSYLHYDROLASE ARH3"/>
    <property type="match status" value="1"/>
</dbReference>
<dbReference type="Proteomes" id="UP000484547">
    <property type="component" value="Unassembled WGS sequence"/>
</dbReference>
<evidence type="ECO:0000256" key="3">
    <source>
        <dbReference type="PIRSR" id="PIRSR605502-1"/>
    </source>
</evidence>
<evidence type="ECO:0000313" key="5">
    <source>
        <dbReference type="EMBL" id="MTU03242.1"/>
    </source>
</evidence>
<dbReference type="Proteomes" id="UP000443070">
    <property type="component" value="Unassembled WGS sequence"/>
</dbReference>
<proteinExistence type="inferred from homology"/>
<reference evidence="6 7" key="1">
    <citation type="journal article" date="2019" name="Nat. Med.">
        <title>A library of human gut bacterial isolates paired with longitudinal multiomics data enables mechanistic microbiome research.</title>
        <authorList>
            <person name="Poyet M."/>
            <person name="Groussin M."/>
            <person name="Gibbons S.M."/>
            <person name="Avila-Pacheco J."/>
            <person name="Jiang X."/>
            <person name="Kearney S.M."/>
            <person name="Perrotta A.R."/>
            <person name="Berdy B."/>
            <person name="Zhao S."/>
            <person name="Lieberman T.D."/>
            <person name="Swanson P.K."/>
            <person name="Smith M."/>
            <person name="Roesemann S."/>
            <person name="Alexander J.E."/>
            <person name="Rich S.A."/>
            <person name="Livny J."/>
            <person name="Vlamakis H."/>
            <person name="Clish C."/>
            <person name="Bullock K."/>
            <person name="Deik A."/>
            <person name="Scott J."/>
            <person name="Pierce K.A."/>
            <person name="Xavier R.J."/>
            <person name="Alm E.J."/>
        </authorList>
    </citation>
    <scope>NUCLEOTIDE SEQUENCE [LARGE SCALE GENOMIC DNA]</scope>
    <source>
        <strain evidence="4 7">BIOML-A13</strain>
        <strain evidence="5 6">BIOML-A3</strain>
    </source>
</reference>
<gene>
    <name evidence="4" type="ORF">GMD11_02355</name>
    <name evidence="5" type="ORF">GMD18_02350</name>
</gene>
<dbReference type="InterPro" id="IPR005502">
    <property type="entry name" value="Ribosyl_crysJ1"/>
</dbReference>
<feature type="binding site" evidence="3">
    <location>
        <position position="266"/>
    </location>
    <ligand>
        <name>Mg(2+)</name>
        <dbReference type="ChEBI" id="CHEBI:18420"/>
        <label>1</label>
    </ligand>
</feature>
<dbReference type="Pfam" id="PF03747">
    <property type="entry name" value="ADP_ribosyl_GH"/>
    <property type="match status" value="1"/>
</dbReference>
<evidence type="ECO:0000313" key="7">
    <source>
        <dbReference type="Proteomes" id="UP000484547"/>
    </source>
</evidence>
<comment type="caution">
    <text evidence="4">The sequence shown here is derived from an EMBL/GenBank/DDBJ whole genome shotgun (WGS) entry which is preliminary data.</text>
</comment>
<dbReference type="RefSeq" id="WP_155163585.1">
    <property type="nucleotide sequence ID" value="NZ_WNBG01000001.1"/>
</dbReference>
<dbReference type="GO" id="GO:0016787">
    <property type="term" value="F:hydrolase activity"/>
    <property type="evidence" value="ECO:0007669"/>
    <property type="project" value="UniProtKB-KW"/>
</dbReference>
<dbReference type="Gene3D" id="1.10.4080.10">
    <property type="entry name" value="ADP-ribosylation/Crystallin J1"/>
    <property type="match status" value="1"/>
</dbReference>
<dbReference type="SUPFAM" id="SSF101478">
    <property type="entry name" value="ADP-ribosylglycohydrolase"/>
    <property type="match status" value="1"/>
</dbReference>
<evidence type="ECO:0000256" key="2">
    <source>
        <dbReference type="ARBA" id="ARBA00022801"/>
    </source>
</evidence>
<dbReference type="InterPro" id="IPR036705">
    <property type="entry name" value="Ribosyl_crysJ1_sf"/>
</dbReference>
<feature type="binding site" evidence="3">
    <location>
        <position position="44"/>
    </location>
    <ligand>
        <name>Mg(2+)</name>
        <dbReference type="ChEBI" id="CHEBI:18420"/>
        <label>1</label>
    </ligand>
</feature>
<comment type="cofactor">
    <cofactor evidence="3">
        <name>Mg(2+)</name>
        <dbReference type="ChEBI" id="CHEBI:18420"/>
    </cofactor>
    <text evidence="3">Binds 2 magnesium ions per subunit.</text>
</comment>
<feature type="binding site" evidence="3">
    <location>
        <position position="267"/>
    </location>
    <ligand>
        <name>Mg(2+)</name>
        <dbReference type="ChEBI" id="CHEBI:18420"/>
        <label>1</label>
    </ligand>
</feature>
<accession>A0A7X2XE67</accession>